<dbReference type="AlphaFoldDB" id="A0A1A6HC02"/>
<keyword evidence="6" id="KW-0862">Zinc</keyword>
<comment type="function">
    <text evidence="1">May be involved in transcriptional regulation.</text>
</comment>
<keyword evidence="11" id="KW-1185">Reference proteome</keyword>
<accession>A0A1A6HC02</accession>
<dbReference type="PANTHER" id="PTHR23234:SF10">
    <property type="entry name" value="RIKEN CDNA 6720489N17 GENE-RELATED"/>
    <property type="match status" value="1"/>
</dbReference>
<evidence type="ECO:0000256" key="8">
    <source>
        <dbReference type="SAM" id="MobiDB-lite"/>
    </source>
</evidence>
<gene>
    <name evidence="10" type="ORF">A6R68_17449</name>
</gene>
<feature type="non-terminal residue" evidence="10">
    <location>
        <position position="332"/>
    </location>
</feature>
<evidence type="ECO:0000256" key="4">
    <source>
        <dbReference type="ARBA" id="ARBA00022737"/>
    </source>
</evidence>
<dbReference type="GO" id="GO:0005634">
    <property type="term" value="C:nucleus"/>
    <property type="evidence" value="ECO:0007669"/>
    <property type="project" value="UniProtKB-SubCell"/>
</dbReference>
<organism evidence="10 11">
    <name type="scientific">Neotoma lepida</name>
    <name type="common">Desert woodrat</name>
    <dbReference type="NCBI Taxonomy" id="56216"/>
    <lineage>
        <taxon>Eukaryota</taxon>
        <taxon>Metazoa</taxon>
        <taxon>Chordata</taxon>
        <taxon>Craniata</taxon>
        <taxon>Vertebrata</taxon>
        <taxon>Euteleostomi</taxon>
        <taxon>Mammalia</taxon>
        <taxon>Eutheria</taxon>
        <taxon>Euarchontoglires</taxon>
        <taxon>Glires</taxon>
        <taxon>Rodentia</taxon>
        <taxon>Myomorpha</taxon>
        <taxon>Muroidea</taxon>
        <taxon>Cricetidae</taxon>
        <taxon>Neotominae</taxon>
        <taxon>Neotoma</taxon>
    </lineage>
</organism>
<evidence type="ECO:0000256" key="1">
    <source>
        <dbReference type="ARBA" id="ARBA00003767"/>
    </source>
</evidence>
<evidence type="ECO:0000259" key="9">
    <source>
        <dbReference type="PROSITE" id="PS50157"/>
    </source>
</evidence>
<name>A0A1A6HC02_NEOLE</name>
<keyword evidence="4" id="KW-0677">Repeat</keyword>
<dbReference type="PROSITE" id="PS50157">
    <property type="entry name" value="ZINC_FINGER_C2H2_2"/>
    <property type="match status" value="1"/>
</dbReference>
<dbReference type="EMBL" id="LZPO01035005">
    <property type="protein sequence ID" value="OBS76098.1"/>
    <property type="molecule type" value="Genomic_DNA"/>
</dbReference>
<evidence type="ECO:0000256" key="6">
    <source>
        <dbReference type="ARBA" id="ARBA00022833"/>
    </source>
</evidence>
<dbReference type="STRING" id="56216.A0A1A6HC02"/>
<feature type="domain" description="C2H2-type" evidence="9">
    <location>
        <begin position="231"/>
        <end position="258"/>
    </location>
</feature>
<dbReference type="Gene3D" id="3.30.160.60">
    <property type="entry name" value="Classic Zinc Finger"/>
    <property type="match status" value="1"/>
</dbReference>
<evidence type="ECO:0000256" key="5">
    <source>
        <dbReference type="ARBA" id="ARBA00022771"/>
    </source>
</evidence>
<keyword evidence="5 7" id="KW-0863">Zinc-finger</keyword>
<dbReference type="OrthoDB" id="9411774at2759"/>
<comment type="subcellular location">
    <subcellularLocation>
        <location evidence="2">Nucleus</location>
    </subcellularLocation>
</comment>
<keyword evidence="3" id="KW-0479">Metal-binding</keyword>
<dbReference type="Proteomes" id="UP000092124">
    <property type="component" value="Unassembled WGS sequence"/>
</dbReference>
<dbReference type="PANTHER" id="PTHR23234">
    <property type="entry name" value="ZNF44 PROTEIN"/>
    <property type="match status" value="1"/>
</dbReference>
<dbReference type="InterPro" id="IPR050758">
    <property type="entry name" value="Znf_C2H2-type"/>
</dbReference>
<dbReference type="FunFam" id="3.30.160.60:FF:000874">
    <property type="entry name" value="zinc finger protein 235 isoform X1"/>
    <property type="match status" value="1"/>
</dbReference>
<evidence type="ECO:0000256" key="3">
    <source>
        <dbReference type="ARBA" id="ARBA00022723"/>
    </source>
</evidence>
<reference evidence="10 11" key="1">
    <citation type="submission" date="2016-06" db="EMBL/GenBank/DDBJ databases">
        <title>The Draft Genome Sequence and Annotation of the Desert Woodrat Neotoma lepida.</title>
        <authorList>
            <person name="Campbell M."/>
            <person name="Oakeson K.F."/>
            <person name="Yandell M."/>
            <person name="Halpert J.R."/>
            <person name="Dearing D."/>
        </authorList>
    </citation>
    <scope>NUCLEOTIDE SEQUENCE [LARGE SCALE GENOMIC DNA]</scope>
    <source>
        <strain evidence="10">417</strain>
        <tissue evidence="10">Liver</tissue>
    </source>
</reference>
<dbReference type="SUPFAM" id="SSF57667">
    <property type="entry name" value="beta-beta-alpha zinc fingers"/>
    <property type="match status" value="1"/>
</dbReference>
<dbReference type="PROSITE" id="PS00028">
    <property type="entry name" value="ZINC_FINGER_C2H2_1"/>
    <property type="match status" value="1"/>
</dbReference>
<dbReference type="InterPro" id="IPR036236">
    <property type="entry name" value="Znf_C2H2_sf"/>
</dbReference>
<dbReference type="Pfam" id="PF00096">
    <property type="entry name" value="zf-C2H2"/>
    <property type="match status" value="1"/>
</dbReference>
<evidence type="ECO:0000313" key="10">
    <source>
        <dbReference type="EMBL" id="OBS76098.1"/>
    </source>
</evidence>
<feature type="region of interest" description="Disordered" evidence="8">
    <location>
        <begin position="203"/>
        <end position="222"/>
    </location>
</feature>
<dbReference type="GO" id="GO:0008270">
    <property type="term" value="F:zinc ion binding"/>
    <property type="evidence" value="ECO:0007669"/>
    <property type="project" value="UniProtKB-KW"/>
</dbReference>
<proteinExistence type="predicted"/>
<sequence>METLHAIGLRCLSLGRLPCWQLMSHGINKLARTPGAVVNTQGNGSRFLEQCHSSCHGEAEEPPWASRDDGCLESLTGDHPSITENQECPPGGVQASWSKTHLSKRWTHRRLCQQTLVKTKPRLSAPGVDILSCISHHENDLLRKGDKAHSSGDRSKVSFAVQLRTPHRVYTEQKAYQWGKGEEAFSDSSSLELHHQVLLGKKSPVHSTHGDTRHNSSFPIQQSVHPGKKRYWCHECGKGFSQSSNLQTHQRVHTGEKPYTLSAVRASVRDHIWSTTSGSTLRGICRRFVLPTGGALSGVWSPWKSMLLIVRSSSEPRAFGDFKGMMRFCLGD</sequence>
<evidence type="ECO:0000313" key="11">
    <source>
        <dbReference type="Proteomes" id="UP000092124"/>
    </source>
</evidence>
<comment type="caution">
    <text evidence="10">The sequence shown here is derived from an EMBL/GenBank/DDBJ whole genome shotgun (WGS) entry which is preliminary data.</text>
</comment>
<protein>
    <recommendedName>
        <fullName evidence="9">C2H2-type domain-containing protein</fullName>
    </recommendedName>
</protein>
<evidence type="ECO:0000256" key="7">
    <source>
        <dbReference type="PROSITE-ProRule" id="PRU00042"/>
    </source>
</evidence>
<dbReference type="InterPro" id="IPR013087">
    <property type="entry name" value="Znf_C2H2_type"/>
</dbReference>
<evidence type="ECO:0000256" key="2">
    <source>
        <dbReference type="ARBA" id="ARBA00004123"/>
    </source>
</evidence>